<dbReference type="Proteomes" id="UP000008555">
    <property type="component" value="Chromosome"/>
</dbReference>
<protein>
    <submittedName>
        <fullName evidence="1">Uncharacterized protein</fullName>
    </submittedName>
</protein>
<dbReference type="InterPro" id="IPR029052">
    <property type="entry name" value="Metallo-depent_PP-like"/>
</dbReference>
<reference evidence="1 2" key="1">
    <citation type="journal article" date="2009" name="Infect. Immun.">
        <title>Comparative genomics reveal extensive transposon-mediated genomic plasticity and diversity among potential effector proteins within the genus Coxiella.</title>
        <authorList>
            <person name="Beare P.A."/>
            <person name="Unsworth N."/>
            <person name="Andoh M."/>
            <person name="Voth D.E."/>
            <person name="Omsland A."/>
            <person name="Gilk S.D."/>
            <person name="Williams K.P."/>
            <person name="Sobral B.W."/>
            <person name="Kupko J.J.III."/>
            <person name="Porcella S.F."/>
            <person name="Samuel J.E."/>
            <person name="Heinzen R.A."/>
        </authorList>
    </citation>
    <scope>NUCLEOTIDE SEQUENCE [LARGE SCALE GENOMIC DNA]</scope>
    <source>
        <strain evidence="1 2">Dugway 5J108-111</strain>
    </source>
</reference>
<organism evidence="1 2">
    <name type="scientific">Coxiella burnetii (strain Dugway 5J108-111)</name>
    <dbReference type="NCBI Taxonomy" id="434922"/>
    <lineage>
        <taxon>Bacteria</taxon>
        <taxon>Pseudomonadati</taxon>
        <taxon>Pseudomonadota</taxon>
        <taxon>Gammaproteobacteria</taxon>
        <taxon>Legionellales</taxon>
        <taxon>Coxiellaceae</taxon>
        <taxon>Coxiella</taxon>
    </lineage>
</organism>
<proteinExistence type="predicted"/>
<dbReference type="KEGG" id="cbd:CBUD_1599"/>
<accession>A9KEB7</accession>
<gene>
    <name evidence="1" type="ordered locus">CBUD_1599</name>
</gene>
<name>A9KEB7_COXBN</name>
<dbReference type="SUPFAM" id="SSF56300">
    <property type="entry name" value="Metallo-dependent phosphatases"/>
    <property type="match status" value="1"/>
</dbReference>
<evidence type="ECO:0000313" key="1">
    <source>
        <dbReference type="EMBL" id="ABS78287.1"/>
    </source>
</evidence>
<sequence>MRNLTDLVSLGDVVAISTTDLEGDLKPLHALRAFLDCYFKKEPFLLVQLGDLADKASGFPELVRFFLDNEKVINLGGNRDYNKIRLAQLNRRDIMRMLAAEIYYFDRLTVIDQKGLRYLNGIERFKAIGNFYSIGDSDGEKNYAHYLSWVDEGSAQTLLQFFSKKCDGLNQILNDRQGKPAKLLEAELSAFFPNQGNEKKDFECDVLYWMLTHTMGTRRGGQDSYVVTFAAKLGIEENKSYEQLTREQKHQVLAEYKKAIRPGGEFYRLITQLNLFAYINGVLYCHGFPASLSVVEKMAAFLGVHPLDSNEMYSVPQALRFLAAIHKEICRIIVDYFDQIKKTGETAFTEGMQRLQYLIVPAALGMTSIQTQTRYNQVQEGLGVPLICGHHPIVSGPFTVITKKGDLVSLTDSQNSRDQPEQAGGYLAINTPSLRLLLKLDTKGKITRAYPMLRLLSTGNYDFNLLSLPKTLRKAILKRPQCACLSKIDVSLLKHIGMPALVDPHFKPLIEQHGWGLPRFVETPATAFIQTVYWKNEELMYEVQVVGVGRSTGFLARSYLVPASAITIIEPALQPTLEKQWVDNNLVKAAIIKINNALEAFQNARLREAKMADIKRTLVLRNNEKESATVPRTGQEAISRWLNLALSIIKNIQV</sequence>
<evidence type="ECO:0000313" key="2">
    <source>
        <dbReference type="Proteomes" id="UP000008555"/>
    </source>
</evidence>
<dbReference type="HOGENOM" id="CLU_419033_0_0_6"/>
<dbReference type="AlphaFoldDB" id="A9KEB7"/>
<dbReference type="EMBL" id="CP000733">
    <property type="protein sequence ID" value="ABS78287.1"/>
    <property type="molecule type" value="Genomic_DNA"/>
</dbReference>